<evidence type="ECO:0000313" key="2">
    <source>
        <dbReference type="Proteomes" id="UP001056120"/>
    </source>
</evidence>
<proteinExistence type="predicted"/>
<gene>
    <name evidence="1" type="ORF">L1987_39875</name>
</gene>
<dbReference type="Proteomes" id="UP001056120">
    <property type="component" value="Linkage Group LG13"/>
</dbReference>
<protein>
    <submittedName>
        <fullName evidence="1">Uncharacterized protein</fullName>
    </submittedName>
</protein>
<keyword evidence="2" id="KW-1185">Reference proteome</keyword>
<organism evidence="1 2">
    <name type="scientific">Smallanthus sonchifolius</name>
    <dbReference type="NCBI Taxonomy" id="185202"/>
    <lineage>
        <taxon>Eukaryota</taxon>
        <taxon>Viridiplantae</taxon>
        <taxon>Streptophyta</taxon>
        <taxon>Embryophyta</taxon>
        <taxon>Tracheophyta</taxon>
        <taxon>Spermatophyta</taxon>
        <taxon>Magnoliopsida</taxon>
        <taxon>eudicotyledons</taxon>
        <taxon>Gunneridae</taxon>
        <taxon>Pentapetalae</taxon>
        <taxon>asterids</taxon>
        <taxon>campanulids</taxon>
        <taxon>Asterales</taxon>
        <taxon>Asteraceae</taxon>
        <taxon>Asteroideae</taxon>
        <taxon>Heliantheae alliance</taxon>
        <taxon>Millerieae</taxon>
        <taxon>Smallanthus</taxon>
    </lineage>
</organism>
<sequence>MKKNTHPTRKPSRNTRNQSKKKAALEGYEDSVHINTEHQTVREHSKQPTNREPNEIEKLRNEIGKLITQGIADAIPTIAVEVKNIEEHSKRTRKFHFHTAHNTYKPYTKTKHDHDEGRKINDNINDSKDKTEVEKNKKNEADDNEQKRKVVFKCGKGECTYKDFKTCDQPDLFGNKDAMEALQWMREMEAVIDLSKCAEEDVVQFTAHSFKGESFKTGC</sequence>
<evidence type="ECO:0000313" key="1">
    <source>
        <dbReference type="EMBL" id="KAI3786295.1"/>
    </source>
</evidence>
<reference evidence="1 2" key="2">
    <citation type="journal article" date="2022" name="Mol. Ecol. Resour.">
        <title>The genomes of chicory, endive, great burdock and yacon provide insights into Asteraceae paleo-polyploidization history and plant inulin production.</title>
        <authorList>
            <person name="Fan W."/>
            <person name="Wang S."/>
            <person name="Wang H."/>
            <person name="Wang A."/>
            <person name="Jiang F."/>
            <person name="Liu H."/>
            <person name="Zhao H."/>
            <person name="Xu D."/>
            <person name="Zhang Y."/>
        </authorList>
    </citation>
    <scope>NUCLEOTIDE SEQUENCE [LARGE SCALE GENOMIC DNA]</scope>
    <source>
        <strain evidence="2">cv. Yunnan</strain>
        <tissue evidence="1">Leaves</tissue>
    </source>
</reference>
<name>A0ACB9GT81_9ASTR</name>
<dbReference type="EMBL" id="CM042030">
    <property type="protein sequence ID" value="KAI3786295.1"/>
    <property type="molecule type" value="Genomic_DNA"/>
</dbReference>
<comment type="caution">
    <text evidence="1">The sequence shown here is derived from an EMBL/GenBank/DDBJ whole genome shotgun (WGS) entry which is preliminary data.</text>
</comment>
<accession>A0ACB9GT81</accession>
<reference evidence="2" key="1">
    <citation type="journal article" date="2022" name="Mol. Ecol. Resour.">
        <title>The genomes of chicory, endive, great burdock and yacon provide insights into Asteraceae palaeo-polyploidization history and plant inulin production.</title>
        <authorList>
            <person name="Fan W."/>
            <person name="Wang S."/>
            <person name="Wang H."/>
            <person name="Wang A."/>
            <person name="Jiang F."/>
            <person name="Liu H."/>
            <person name="Zhao H."/>
            <person name="Xu D."/>
            <person name="Zhang Y."/>
        </authorList>
    </citation>
    <scope>NUCLEOTIDE SEQUENCE [LARGE SCALE GENOMIC DNA]</scope>
    <source>
        <strain evidence="2">cv. Yunnan</strain>
    </source>
</reference>